<dbReference type="Pfam" id="PF00665">
    <property type="entry name" value="rve"/>
    <property type="match status" value="1"/>
</dbReference>
<dbReference type="PROSITE" id="PS50994">
    <property type="entry name" value="INTEGRASE"/>
    <property type="match status" value="1"/>
</dbReference>
<dbReference type="Proteomes" id="UP001231189">
    <property type="component" value="Unassembled WGS sequence"/>
</dbReference>
<dbReference type="InterPro" id="IPR001584">
    <property type="entry name" value="Integrase_cat-core"/>
</dbReference>
<dbReference type="InterPro" id="IPR057670">
    <property type="entry name" value="SH3_retrovirus"/>
</dbReference>
<evidence type="ECO:0000313" key="3">
    <source>
        <dbReference type="EMBL" id="KAK1660746.1"/>
    </source>
</evidence>
<dbReference type="Pfam" id="PF25597">
    <property type="entry name" value="SH3_retrovirus"/>
    <property type="match status" value="1"/>
</dbReference>
<dbReference type="PANTHER" id="PTHR42648:SF26">
    <property type="entry name" value="INTEGRASE CATALYTIC DOMAIN-CONTAINING PROTEIN"/>
    <property type="match status" value="1"/>
</dbReference>
<feature type="region of interest" description="Disordered" evidence="1">
    <location>
        <begin position="220"/>
        <end position="280"/>
    </location>
</feature>
<reference evidence="3" key="1">
    <citation type="submission" date="2023-07" db="EMBL/GenBank/DDBJ databases">
        <title>A chromosome-level genome assembly of Lolium multiflorum.</title>
        <authorList>
            <person name="Chen Y."/>
            <person name="Copetti D."/>
            <person name="Kolliker R."/>
            <person name="Studer B."/>
        </authorList>
    </citation>
    <scope>NUCLEOTIDE SEQUENCE</scope>
    <source>
        <strain evidence="3">02402/16</strain>
        <tissue evidence="3">Leaf</tissue>
    </source>
</reference>
<protein>
    <recommendedName>
        <fullName evidence="2">Integrase catalytic domain-containing protein</fullName>
    </recommendedName>
</protein>
<name>A0AAD8WGC5_LOLMU</name>
<organism evidence="3 4">
    <name type="scientific">Lolium multiflorum</name>
    <name type="common">Italian ryegrass</name>
    <name type="synonym">Lolium perenne subsp. multiflorum</name>
    <dbReference type="NCBI Taxonomy" id="4521"/>
    <lineage>
        <taxon>Eukaryota</taxon>
        <taxon>Viridiplantae</taxon>
        <taxon>Streptophyta</taxon>
        <taxon>Embryophyta</taxon>
        <taxon>Tracheophyta</taxon>
        <taxon>Spermatophyta</taxon>
        <taxon>Magnoliopsida</taxon>
        <taxon>Liliopsida</taxon>
        <taxon>Poales</taxon>
        <taxon>Poaceae</taxon>
        <taxon>BOP clade</taxon>
        <taxon>Pooideae</taxon>
        <taxon>Poodae</taxon>
        <taxon>Poeae</taxon>
        <taxon>Poeae Chloroplast Group 2 (Poeae type)</taxon>
        <taxon>Loliodinae</taxon>
        <taxon>Loliinae</taxon>
        <taxon>Lolium</taxon>
    </lineage>
</organism>
<feature type="domain" description="Integrase catalytic" evidence="2">
    <location>
        <begin position="1"/>
        <end position="113"/>
    </location>
</feature>
<dbReference type="GO" id="GO:0015074">
    <property type="term" value="P:DNA integration"/>
    <property type="evidence" value="ECO:0007669"/>
    <property type="project" value="InterPro"/>
</dbReference>
<feature type="compositionally biased region" description="Low complexity" evidence="1">
    <location>
        <begin position="236"/>
        <end position="245"/>
    </location>
</feature>
<accession>A0AAD8WGC5</accession>
<gene>
    <name evidence="3" type="ORF">QYE76_048905</name>
</gene>
<dbReference type="AlphaFoldDB" id="A0AAD8WGC5"/>
<dbReference type="EMBL" id="JAUUTY010000003">
    <property type="protein sequence ID" value="KAK1660746.1"/>
    <property type="molecule type" value="Genomic_DNA"/>
</dbReference>
<dbReference type="InterPro" id="IPR012337">
    <property type="entry name" value="RNaseH-like_sf"/>
</dbReference>
<evidence type="ECO:0000256" key="1">
    <source>
        <dbReference type="SAM" id="MobiDB-lite"/>
    </source>
</evidence>
<evidence type="ECO:0000313" key="4">
    <source>
        <dbReference type="Proteomes" id="UP001231189"/>
    </source>
</evidence>
<dbReference type="GO" id="GO:0003676">
    <property type="term" value="F:nucleic acid binding"/>
    <property type="evidence" value="ECO:0007669"/>
    <property type="project" value="InterPro"/>
</dbReference>
<dbReference type="SUPFAM" id="SSF53098">
    <property type="entry name" value="Ribonuclease H-like"/>
    <property type="match status" value="1"/>
</dbReference>
<dbReference type="InterPro" id="IPR036397">
    <property type="entry name" value="RNaseH_sf"/>
</dbReference>
<sequence length="348" mass="37689">MPLELIHSDVWGPTIASSGGFKYYVSFIDDYSRFCWIYLLKHKSDVEQVFYTFQAHVERLLSTKIKAVQSDWGGEYHKLHRYFQRTGISHRVSCPHTSQQNGVAERKHRHLVETGLALLAHASVPLRPMHKGYKCLDRSTGRIYISRDVMFDESVFPYATPGVTVDISTLAESIITFPSTEPAMSTHVRNYDLSYLSTDHAVPDAVFPVQVLVLDSSPSPAHPIDVHGHGETPEVSHAASSDAPSAPSPAGPCSAQPASPSAGSAPAASPSTDSAPAASPSVGLRPMLLRRLLPLSPVIPWRHVFVPTLTVRSNSLMGPCGMILVGVPSSPLPSRIAMLSGSLPGMLP</sequence>
<proteinExistence type="predicted"/>
<feature type="compositionally biased region" description="Basic and acidic residues" evidence="1">
    <location>
        <begin position="224"/>
        <end position="234"/>
    </location>
</feature>
<dbReference type="PANTHER" id="PTHR42648">
    <property type="entry name" value="TRANSPOSASE, PUTATIVE-RELATED"/>
    <property type="match status" value="1"/>
</dbReference>
<comment type="caution">
    <text evidence="3">The sequence shown here is derived from an EMBL/GenBank/DDBJ whole genome shotgun (WGS) entry which is preliminary data.</text>
</comment>
<evidence type="ECO:0000259" key="2">
    <source>
        <dbReference type="PROSITE" id="PS50994"/>
    </source>
</evidence>
<feature type="compositionally biased region" description="Low complexity" evidence="1">
    <location>
        <begin position="251"/>
        <end position="280"/>
    </location>
</feature>
<dbReference type="Gene3D" id="3.30.420.10">
    <property type="entry name" value="Ribonuclease H-like superfamily/Ribonuclease H"/>
    <property type="match status" value="1"/>
</dbReference>
<keyword evidence="4" id="KW-1185">Reference proteome</keyword>
<dbReference type="InterPro" id="IPR039537">
    <property type="entry name" value="Retrotran_Ty1/copia-like"/>
</dbReference>